<protein>
    <recommendedName>
        <fullName evidence="3">T9SS type A sorting domain-containing protein</fullName>
    </recommendedName>
</protein>
<dbReference type="EMBL" id="DSUT01000188">
    <property type="protein sequence ID" value="HGK29059.1"/>
    <property type="molecule type" value="Genomic_DNA"/>
</dbReference>
<reference evidence="2" key="1">
    <citation type="journal article" date="2020" name="mSystems">
        <title>Genome- and Community-Level Interaction Insights into Carbon Utilization and Element Cycling Functions of Hydrothermarchaeota in Hydrothermal Sediment.</title>
        <authorList>
            <person name="Zhou Z."/>
            <person name="Liu Y."/>
            <person name="Xu W."/>
            <person name="Pan J."/>
            <person name="Luo Z.H."/>
            <person name="Li M."/>
        </authorList>
    </citation>
    <scope>NUCLEOTIDE SEQUENCE [LARGE SCALE GENOMIC DNA]</scope>
    <source>
        <strain evidence="2">SpSt-488</strain>
    </source>
</reference>
<dbReference type="AlphaFoldDB" id="A0A7C4GK06"/>
<evidence type="ECO:0000256" key="1">
    <source>
        <dbReference type="SAM" id="SignalP"/>
    </source>
</evidence>
<name>A0A7C4GK06_UNCW3</name>
<dbReference type="Gene3D" id="3.60.60.10">
    <property type="entry name" value="Penicillin V Acylase, Chain A"/>
    <property type="match status" value="1"/>
</dbReference>
<proteinExistence type="predicted"/>
<organism evidence="2">
    <name type="scientific">candidate division WOR-3 bacterium</name>
    <dbReference type="NCBI Taxonomy" id="2052148"/>
    <lineage>
        <taxon>Bacteria</taxon>
        <taxon>Bacteria division WOR-3</taxon>
    </lineage>
</organism>
<comment type="caution">
    <text evidence="2">The sequence shown here is derived from an EMBL/GenBank/DDBJ whole genome shotgun (WGS) entry which is preliminary data.</text>
</comment>
<gene>
    <name evidence="2" type="ORF">ENS41_08975</name>
</gene>
<accession>A0A7C4GK06</accession>
<keyword evidence="1" id="KW-0732">Signal</keyword>
<feature type="signal peptide" evidence="1">
    <location>
        <begin position="1"/>
        <end position="21"/>
    </location>
</feature>
<evidence type="ECO:0008006" key="3">
    <source>
        <dbReference type="Google" id="ProtNLM"/>
    </source>
</evidence>
<evidence type="ECO:0000313" key="2">
    <source>
        <dbReference type="EMBL" id="HGK29059.1"/>
    </source>
</evidence>
<sequence length="477" mass="51353">MIRHLLLALALCLPTLPSARACTIGAFGAGSTHDGRMLLWKNRDVTNPDQALRFFPDAKFPFVANIYAGESSEVWAGINSAGFAVMNSNAFNLGGFADAAAAADDGIIMHLALAGCATLDDFARLLDSLNIVGRNTTANFGAFDSTGACAIFEASNTWYVRCNTADDSFDFLLRANYAMAGDTIRRRGLNRFKRAMELVLPRARAQTLDTRFVIQNLCRDLGQVGFDPYPLPFTGSYGILPPGFLPTDSTISRNSTRSVEVMVGPPPGCGPGRGMMWFLPGSPDVSLPIPVWVAGGAVPEVLGPARALLCDEAGRVHDYIHSDPDFPSAVNTVALAQVLRFFAPRESTLFALVDSAESSWSPAGPDSTRAARLTARVCSLALAAYADFWDYIDGSRPGPLPPVETIPAFARGTVTFRLPADLRGRRLTVYDATGRQAAAIPTSESQPQFVWEPSGLRPGTYFVAVPGARVFRLTYLR</sequence>
<feature type="chain" id="PRO_5028394315" description="T9SS type A sorting domain-containing protein" evidence="1">
    <location>
        <begin position="22"/>
        <end position="477"/>
    </location>
</feature>